<dbReference type="Gene3D" id="3.90.230.10">
    <property type="entry name" value="Creatinase/methionine aminopeptidase superfamily"/>
    <property type="match status" value="1"/>
</dbReference>
<reference evidence="9 10" key="1">
    <citation type="journal article" date="2016" name="Nat. Commun.">
        <title>Thousands of microbial genomes shed light on interconnected biogeochemical processes in an aquifer system.</title>
        <authorList>
            <person name="Anantharaman K."/>
            <person name="Brown C.T."/>
            <person name="Hug L.A."/>
            <person name="Sharon I."/>
            <person name="Castelle C.J."/>
            <person name="Probst A.J."/>
            <person name="Thomas B.C."/>
            <person name="Singh A."/>
            <person name="Wilkins M.J."/>
            <person name="Karaoz U."/>
            <person name="Brodie E.L."/>
            <person name="Williams K.H."/>
            <person name="Hubbard S.S."/>
            <person name="Banfield J.F."/>
        </authorList>
    </citation>
    <scope>NUCLEOTIDE SEQUENCE [LARGE SCALE GENOMIC DNA]</scope>
</reference>
<dbReference type="GO" id="GO:0070006">
    <property type="term" value="F:metalloaminopeptidase activity"/>
    <property type="evidence" value="ECO:0007669"/>
    <property type="project" value="UniProtKB-UniRule"/>
</dbReference>
<dbReference type="GO" id="GO:0006508">
    <property type="term" value="P:proteolysis"/>
    <property type="evidence" value="ECO:0007669"/>
    <property type="project" value="UniProtKB-KW"/>
</dbReference>
<keyword evidence="3 6" id="KW-0645">Protease</keyword>
<comment type="function">
    <text evidence="1 6">Removes the N-terminal methionine from nascent proteins. The N-terminal methionine is often cleaved when the second residue in the primary sequence is small and uncharged (Met-Ala-, Cys, Gly, Pro, Ser, Thr, or Val). Requires deformylation of the N(alpha)-formylated initiator methionine before it can be hydrolyzed.</text>
</comment>
<feature type="binding site" evidence="6">
    <location>
        <position position="209"/>
    </location>
    <ligand>
        <name>a divalent metal cation</name>
        <dbReference type="ChEBI" id="CHEBI:60240"/>
        <label>2</label>
        <note>catalytic</note>
    </ligand>
</feature>
<comment type="subunit">
    <text evidence="6">Monomer.</text>
</comment>
<comment type="similarity">
    <text evidence="6">Belongs to the peptidase M24A family. Methionine aminopeptidase type 1 subfamily.</text>
</comment>
<dbReference type="GO" id="GO:0004239">
    <property type="term" value="F:initiator methionyl aminopeptidase activity"/>
    <property type="evidence" value="ECO:0007669"/>
    <property type="project" value="UniProtKB-UniRule"/>
</dbReference>
<dbReference type="AlphaFoldDB" id="A0A1G2E220"/>
<dbReference type="Pfam" id="PF00557">
    <property type="entry name" value="Peptidase_M24"/>
    <property type="match status" value="1"/>
</dbReference>
<feature type="binding site" evidence="6">
    <location>
        <position position="102"/>
    </location>
    <ligand>
        <name>a divalent metal cation</name>
        <dbReference type="ChEBI" id="CHEBI:60240"/>
        <label>1</label>
    </ligand>
</feature>
<dbReference type="SUPFAM" id="SSF55920">
    <property type="entry name" value="Creatinase/aminopeptidase"/>
    <property type="match status" value="1"/>
</dbReference>
<dbReference type="EMBL" id="MHLZ01000017">
    <property type="protein sequence ID" value="OGZ19914.1"/>
    <property type="molecule type" value="Genomic_DNA"/>
</dbReference>
<evidence type="ECO:0000256" key="3">
    <source>
        <dbReference type="ARBA" id="ARBA00022670"/>
    </source>
</evidence>
<feature type="binding site" evidence="6">
    <location>
        <position position="113"/>
    </location>
    <ligand>
        <name>a divalent metal cation</name>
        <dbReference type="ChEBI" id="CHEBI:60240"/>
        <label>1</label>
    </ligand>
</feature>
<keyword evidence="4 6" id="KW-0479">Metal-binding</keyword>
<dbReference type="NCBIfam" id="TIGR00500">
    <property type="entry name" value="met_pdase_I"/>
    <property type="match status" value="1"/>
</dbReference>
<dbReference type="CDD" id="cd01086">
    <property type="entry name" value="MetAP1"/>
    <property type="match status" value="1"/>
</dbReference>
<dbReference type="InterPro" id="IPR001714">
    <property type="entry name" value="Pept_M24_MAP"/>
</dbReference>
<feature type="binding site" evidence="6">
    <location>
        <position position="113"/>
    </location>
    <ligand>
        <name>a divalent metal cation</name>
        <dbReference type="ChEBI" id="CHEBI:60240"/>
        <label>2</label>
        <note>catalytic</note>
    </ligand>
</feature>
<feature type="domain" description="Peptidase M24" evidence="8">
    <location>
        <begin position="11"/>
        <end position="247"/>
    </location>
</feature>
<feature type="binding site" evidence="6">
    <location>
        <position position="176"/>
    </location>
    <ligand>
        <name>a divalent metal cation</name>
        <dbReference type="ChEBI" id="CHEBI:60240"/>
        <label>2</label>
        <note>catalytic</note>
    </ligand>
</feature>
<evidence type="ECO:0000256" key="7">
    <source>
        <dbReference type="RuleBase" id="RU003653"/>
    </source>
</evidence>
<evidence type="ECO:0000256" key="5">
    <source>
        <dbReference type="ARBA" id="ARBA00022801"/>
    </source>
</evidence>
<dbReference type="PANTHER" id="PTHR43330:SF27">
    <property type="entry name" value="METHIONINE AMINOPEPTIDASE"/>
    <property type="match status" value="1"/>
</dbReference>
<dbReference type="EC" id="3.4.11.18" evidence="6 7"/>
<feature type="binding site" evidence="6">
    <location>
        <position position="240"/>
    </location>
    <ligand>
        <name>a divalent metal cation</name>
        <dbReference type="ChEBI" id="CHEBI:60240"/>
        <label>2</label>
        <note>catalytic</note>
    </ligand>
</feature>
<dbReference type="PROSITE" id="PS00680">
    <property type="entry name" value="MAP_1"/>
    <property type="match status" value="1"/>
</dbReference>
<protein>
    <recommendedName>
        <fullName evidence="6 7">Methionine aminopeptidase</fullName>
        <shortName evidence="6">MAP</shortName>
        <shortName evidence="6">MetAP</shortName>
        <ecNumber evidence="6 7">3.4.11.18</ecNumber>
    </recommendedName>
    <alternativeName>
        <fullName evidence="6">Peptidase M</fullName>
    </alternativeName>
</protein>
<feature type="binding site" evidence="6">
    <location>
        <position position="240"/>
    </location>
    <ligand>
        <name>a divalent metal cation</name>
        <dbReference type="ChEBI" id="CHEBI:60240"/>
        <label>1</label>
    </ligand>
</feature>
<dbReference type="InterPro" id="IPR000994">
    <property type="entry name" value="Pept_M24"/>
</dbReference>
<evidence type="ECO:0000256" key="2">
    <source>
        <dbReference type="ARBA" id="ARBA00022438"/>
    </source>
</evidence>
<feature type="binding site" evidence="6">
    <location>
        <position position="183"/>
    </location>
    <ligand>
        <name>substrate</name>
    </ligand>
</feature>
<evidence type="ECO:0000256" key="1">
    <source>
        <dbReference type="ARBA" id="ARBA00002521"/>
    </source>
</evidence>
<sequence>MITIKTSEEIEIMREAGKILAGIMAEVSAKIKPGIATEYLEEAALALISKHKAKPSFKGYKGGAGLAGKLFPSALCVSINEELVHCVPSERVLKEGDIVSLDLGIFYNGFHSDMAITVLVGKVSLEAQRLIVATKKALKRGISKARAGNTFGDIANAVQRHIEGQGFTVIKEFCGHGIGRNLHEEPQIPNYGKRGEGERIKEGMVFCLEPMAAIGDWKTKKAKDDFGFQMADNSLCAHFEHTIAITKIGFHILTEL</sequence>
<comment type="catalytic activity">
    <reaction evidence="6 7">
        <text>Release of N-terminal amino acids, preferentially methionine, from peptides and arylamides.</text>
        <dbReference type="EC" id="3.4.11.18"/>
    </reaction>
</comment>
<dbReference type="InterPro" id="IPR036005">
    <property type="entry name" value="Creatinase/aminopeptidase-like"/>
</dbReference>
<feature type="binding site" evidence="6">
    <location>
        <position position="85"/>
    </location>
    <ligand>
        <name>substrate</name>
    </ligand>
</feature>
<keyword evidence="5 6" id="KW-0378">Hydrolase</keyword>
<dbReference type="PANTHER" id="PTHR43330">
    <property type="entry name" value="METHIONINE AMINOPEPTIDASE"/>
    <property type="match status" value="1"/>
</dbReference>
<evidence type="ECO:0000259" key="8">
    <source>
        <dbReference type="Pfam" id="PF00557"/>
    </source>
</evidence>
<evidence type="ECO:0000313" key="9">
    <source>
        <dbReference type="EMBL" id="OGZ19914.1"/>
    </source>
</evidence>
<comment type="cofactor">
    <cofactor evidence="6">
        <name>Co(2+)</name>
        <dbReference type="ChEBI" id="CHEBI:48828"/>
    </cofactor>
    <cofactor evidence="6">
        <name>Zn(2+)</name>
        <dbReference type="ChEBI" id="CHEBI:29105"/>
    </cofactor>
    <cofactor evidence="6">
        <name>Mn(2+)</name>
        <dbReference type="ChEBI" id="CHEBI:29035"/>
    </cofactor>
    <cofactor evidence="6">
        <name>Fe(2+)</name>
        <dbReference type="ChEBI" id="CHEBI:29033"/>
    </cofactor>
    <text evidence="6">Binds 2 divalent metal cations per subunit. Has a high-affinity and a low affinity metal-binding site. The true nature of the physiological cofactor is under debate. The enzyme is active with cobalt, zinc, manganese or divalent iron ions. Most likely, methionine aminopeptidases function as mononuclear Fe(2+)-metalloproteases under physiological conditions, and the catalytically relevant metal-binding site has been assigned to the histidine-containing high-affinity site.</text>
</comment>
<proteinExistence type="inferred from homology"/>
<comment type="caution">
    <text evidence="9">The sequence shown here is derived from an EMBL/GenBank/DDBJ whole genome shotgun (WGS) entry which is preliminary data.</text>
</comment>
<keyword evidence="2 6" id="KW-0031">Aminopeptidase</keyword>
<dbReference type="InterPro" id="IPR002467">
    <property type="entry name" value="Pept_M24A_MAP1"/>
</dbReference>
<accession>A0A1G2E220</accession>
<name>A0A1G2E220_9BACT</name>
<evidence type="ECO:0000256" key="6">
    <source>
        <dbReference type="HAMAP-Rule" id="MF_01974"/>
    </source>
</evidence>
<evidence type="ECO:0000313" key="10">
    <source>
        <dbReference type="Proteomes" id="UP000177360"/>
    </source>
</evidence>
<dbReference type="Proteomes" id="UP000177360">
    <property type="component" value="Unassembled WGS sequence"/>
</dbReference>
<dbReference type="HAMAP" id="MF_01974">
    <property type="entry name" value="MetAP_1"/>
    <property type="match status" value="1"/>
</dbReference>
<dbReference type="GO" id="GO:0005829">
    <property type="term" value="C:cytosol"/>
    <property type="evidence" value="ECO:0007669"/>
    <property type="project" value="TreeGrafter"/>
</dbReference>
<dbReference type="PRINTS" id="PR00599">
    <property type="entry name" value="MAPEPTIDASE"/>
</dbReference>
<dbReference type="GO" id="GO:0046872">
    <property type="term" value="F:metal ion binding"/>
    <property type="evidence" value="ECO:0007669"/>
    <property type="project" value="UniProtKB-UniRule"/>
</dbReference>
<organism evidence="9 10">
    <name type="scientific">Candidatus Nealsonbacteria bacterium RIFCSPHIGHO2_01_FULL_38_55</name>
    <dbReference type="NCBI Taxonomy" id="1801664"/>
    <lineage>
        <taxon>Bacteria</taxon>
        <taxon>Candidatus Nealsoniibacteriota</taxon>
    </lineage>
</organism>
<evidence type="ECO:0000256" key="4">
    <source>
        <dbReference type="ARBA" id="ARBA00022723"/>
    </source>
</evidence>
<gene>
    <name evidence="6" type="primary">map</name>
    <name evidence="9" type="ORF">A2626_01120</name>
</gene>